<dbReference type="PROSITE" id="PS00107">
    <property type="entry name" value="PROTEIN_KINASE_ATP"/>
    <property type="match status" value="1"/>
</dbReference>
<reference evidence="21" key="1">
    <citation type="submission" date="2020-05" db="UniProtKB">
        <authorList>
            <consortium name="EnsemblMetazoa"/>
        </authorList>
    </citation>
    <scope>IDENTIFICATION</scope>
    <source>
        <strain evidence="21">BB02</strain>
    </source>
</reference>
<dbReference type="GO" id="GO:0004714">
    <property type="term" value="F:transmembrane receptor protein tyrosine kinase activity"/>
    <property type="evidence" value="ECO:0007669"/>
    <property type="project" value="UniProtKB-EC"/>
</dbReference>
<accession>A0A2C9K3Y5</accession>
<evidence type="ECO:0000256" key="4">
    <source>
        <dbReference type="ARBA" id="ARBA00022588"/>
    </source>
</evidence>
<organism evidence="21 22">
    <name type="scientific">Biomphalaria glabrata</name>
    <name type="common">Bloodfluke planorb</name>
    <name type="synonym">Freshwater snail</name>
    <dbReference type="NCBI Taxonomy" id="6526"/>
    <lineage>
        <taxon>Eukaryota</taxon>
        <taxon>Metazoa</taxon>
        <taxon>Spiralia</taxon>
        <taxon>Lophotrochozoa</taxon>
        <taxon>Mollusca</taxon>
        <taxon>Gastropoda</taxon>
        <taxon>Heterobranchia</taxon>
        <taxon>Euthyneura</taxon>
        <taxon>Panpulmonata</taxon>
        <taxon>Hygrophila</taxon>
        <taxon>Lymnaeoidea</taxon>
        <taxon>Planorbidae</taxon>
        <taxon>Biomphalaria</taxon>
    </lineage>
</organism>
<dbReference type="Gene3D" id="1.10.510.10">
    <property type="entry name" value="Transferase(Phosphotransferase) domain 1"/>
    <property type="match status" value="1"/>
</dbReference>
<dbReference type="PANTHER" id="PTHR24416">
    <property type="entry name" value="TYROSINE-PROTEIN KINASE RECEPTOR"/>
    <property type="match status" value="1"/>
</dbReference>
<protein>
    <recommendedName>
        <fullName evidence="20">Protein kinase domain-containing protein</fullName>
    </recommendedName>
</protein>
<dbReference type="GO" id="GO:0005737">
    <property type="term" value="C:cytoplasm"/>
    <property type="evidence" value="ECO:0007669"/>
    <property type="project" value="UniProtKB-ARBA"/>
</dbReference>
<comment type="catalytic activity">
    <reaction evidence="17">
        <text>L-tyrosyl-[protein] + ATP = O-phospho-L-tyrosyl-[protein] + ADP + H(+)</text>
        <dbReference type="Rhea" id="RHEA:10596"/>
        <dbReference type="Rhea" id="RHEA-COMP:10136"/>
        <dbReference type="Rhea" id="RHEA-COMP:20101"/>
        <dbReference type="ChEBI" id="CHEBI:15378"/>
        <dbReference type="ChEBI" id="CHEBI:30616"/>
        <dbReference type="ChEBI" id="CHEBI:46858"/>
        <dbReference type="ChEBI" id="CHEBI:61978"/>
        <dbReference type="ChEBI" id="CHEBI:456216"/>
        <dbReference type="EC" id="2.7.10.1"/>
    </reaction>
</comment>
<name>A0A2C9K3Y5_BIOGL</name>
<dbReference type="GO" id="GO:0010976">
    <property type="term" value="P:positive regulation of neuron projection development"/>
    <property type="evidence" value="ECO:0007669"/>
    <property type="project" value="TreeGrafter"/>
</dbReference>
<dbReference type="OrthoDB" id="10390599at2759"/>
<dbReference type="GO" id="GO:0005886">
    <property type="term" value="C:plasma membrane"/>
    <property type="evidence" value="ECO:0007669"/>
    <property type="project" value="TreeGrafter"/>
</dbReference>
<keyword evidence="11" id="KW-0832">Ubl conjugation</keyword>
<evidence type="ECO:0000256" key="2">
    <source>
        <dbReference type="ARBA" id="ARBA00022499"/>
    </source>
</evidence>
<keyword evidence="14" id="KW-0472">Membrane</keyword>
<dbReference type="KEGG" id="bgt:106050176"/>
<evidence type="ECO:0000256" key="3">
    <source>
        <dbReference type="ARBA" id="ARBA00022553"/>
    </source>
</evidence>
<dbReference type="InterPro" id="IPR008266">
    <property type="entry name" value="Tyr_kinase_AS"/>
</dbReference>
<dbReference type="AlphaFoldDB" id="A0A2C9K3Y5"/>
<evidence type="ECO:0000256" key="6">
    <source>
        <dbReference type="ARBA" id="ARBA00022692"/>
    </source>
</evidence>
<feature type="domain" description="Protein kinase" evidence="20">
    <location>
        <begin position="646"/>
        <end position="902"/>
    </location>
</feature>
<dbReference type="CDD" id="cd00192">
    <property type="entry name" value="PTKc"/>
    <property type="match status" value="1"/>
</dbReference>
<dbReference type="InterPro" id="IPR001245">
    <property type="entry name" value="Ser-Thr/Tyr_kinase_cat_dom"/>
</dbReference>
<dbReference type="Pfam" id="PF07714">
    <property type="entry name" value="PK_Tyr_Ser-Thr"/>
    <property type="match status" value="1"/>
</dbReference>
<feature type="compositionally biased region" description="Low complexity" evidence="19">
    <location>
        <begin position="1"/>
        <end position="19"/>
    </location>
</feature>
<dbReference type="GO" id="GO:0031349">
    <property type="term" value="P:positive regulation of defense response"/>
    <property type="evidence" value="ECO:0007669"/>
    <property type="project" value="UniProtKB-ARBA"/>
</dbReference>
<proteinExistence type="predicted"/>
<keyword evidence="8 18" id="KW-0547">Nucleotide-binding</keyword>
<feature type="binding site" evidence="18">
    <location>
        <position position="674"/>
    </location>
    <ligand>
        <name>ATP</name>
        <dbReference type="ChEBI" id="CHEBI:30616"/>
    </ligand>
</feature>
<dbReference type="PRINTS" id="PR00109">
    <property type="entry name" value="TYRKINASE"/>
</dbReference>
<keyword evidence="7" id="KW-0732">Signal</keyword>
<evidence type="ECO:0000256" key="13">
    <source>
        <dbReference type="ARBA" id="ARBA00022989"/>
    </source>
</evidence>
<keyword evidence="15" id="KW-0675">Receptor</keyword>
<comment type="subcellular location">
    <subcellularLocation>
        <location evidence="1">Membrane</location>
        <topology evidence="1">Single-pass membrane protein</topology>
    </subcellularLocation>
</comment>
<dbReference type="InterPro" id="IPR017441">
    <property type="entry name" value="Protein_kinase_ATP_BS"/>
</dbReference>
<dbReference type="Proteomes" id="UP000076420">
    <property type="component" value="Unassembled WGS sequence"/>
</dbReference>
<evidence type="ECO:0000256" key="9">
    <source>
        <dbReference type="ARBA" id="ARBA00022777"/>
    </source>
</evidence>
<evidence type="ECO:0000256" key="19">
    <source>
        <dbReference type="SAM" id="MobiDB-lite"/>
    </source>
</evidence>
<dbReference type="InterPro" id="IPR031964">
    <property type="entry name" value="CARD_dom"/>
</dbReference>
<evidence type="ECO:0000256" key="15">
    <source>
        <dbReference type="ARBA" id="ARBA00023170"/>
    </source>
</evidence>
<evidence type="ECO:0000256" key="17">
    <source>
        <dbReference type="ARBA" id="ARBA00051243"/>
    </source>
</evidence>
<evidence type="ECO:0000256" key="12">
    <source>
        <dbReference type="ARBA" id="ARBA00022859"/>
    </source>
</evidence>
<dbReference type="InterPro" id="IPR011009">
    <property type="entry name" value="Kinase-like_dom_sf"/>
</dbReference>
<dbReference type="PROSITE" id="PS50011">
    <property type="entry name" value="PROTEIN_KINASE_DOM"/>
    <property type="match status" value="1"/>
</dbReference>
<dbReference type="PANTHER" id="PTHR24416:SF349">
    <property type="entry name" value="TYROSINE-PROTEIN KINASE RYK"/>
    <property type="match status" value="1"/>
</dbReference>
<evidence type="ECO:0000259" key="20">
    <source>
        <dbReference type="PROSITE" id="PS50011"/>
    </source>
</evidence>
<dbReference type="InterPro" id="IPR011029">
    <property type="entry name" value="DEATH-like_dom_sf"/>
</dbReference>
<dbReference type="GO" id="GO:0045087">
    <property type="term" value="P:innate immune response"/>
    <property type="evidence" value="ECO:0007669"/>
    <property type="project" value="UniProtKB-KW"/>
</dbReference>
<dbReference type="STRING" id="6526.A0A2C9K3Y5"/>
<gene>
    <name evidence="21" type="primary">106050176</name>
</gene>
<evidence type="ECO:0000256" key="5">
    <source>
        <dbReference type="ARBA" id="ARBA00022679"/>
    </source>
</evidence>
<dbReference type="InterPro" id="IPR050122">
    <property type="entry name" value="RTK"/>
</dbReference>
<dbReference type="GO" id="GO:0051897">
    <property type="term" value="P:positive regulation of phosphatidylinositol 3-kinase/protein kinase B signal transduction"/>
    <property type="evidence" value="ECO:0007669"/>
    <property type="project" value="TreeGrafter"/>
</dbReference>
<dbReference type="SUPFAM" id="SSF56112">
    <property type="entry name" value="Protein kinase-like (PK-like)"/>
    <property type="match status" value="1"/>
</dbReference>
<keyword evidence="4" id="KW-0399">Innate immunity</keyword>
<keyword evidence="12" id="KW-0391">Immunity</keyword>
<evidence type="ECO:0000256" key="1">
    <source>
        <dbReference type="ARBA" id="ARBA00004167"/>
    </source>
</evidence>
<evidence type="ECO:0000256" key="16">
    <source>
        <dbReference type="ARBA" id="ARBA00023180"/>
    </source>
</evidence>
<dbReference type="PROSITE" id="PS00109">
    <property type="entry name" value="PROTEIN_KINASE_TYR"/>
    <property type="match status" value="1"/>
</dbReference>
<feature type="region of interest" description="Disordered" evidence="19">
    <location>
        <begin position="1"/>
        <end position="20"/>
    </location>
</feature>
<evidence type="ECO:0000256" key="10">
    <source>
        <dbReference type="ARBA" id="ARBA00022840"/>
    </source>
</evidence>
<keyword evidence="9" id="KW-0418">Kinase</keyword>
<dbReference type="EnsemblMetazoa" id="BGLB012719-RB">
    <property type="protein sequence ID" value="BGLB012719-PB"/>
    <property type="gene ID" value="BGLB012719"/>
</dbReference>
<dbReference type="SMART" id="SM00219">
    <property type="entry name" value="TyrKc"/>
    <property type="match status" value="1"/>
</dbReference>
<dbReference type="InterPro" id="IPR020635">
    <property type="entry name" value="Tyr_kinase_cat_dom"/>
</dbReference>
<evidence type="ECO:0000256" key="7">
    <source>
        <dbReference type="ARBA" id="ARBA00022729"/>
    </source>
</evidence>
<evidence type="ECO:0000313" key="21">
    <source>
        <dbReference type="EnsemblMetazoa" id="BGLB012719-PB"/>
    </source>
</evidence>
<keyword evidence="3" id="KW-0597">Phosphoprotein</keyword>
<evidence type="ECO:0000313" key="22">
    <source>
        <dbReference type="Proteomes" id="UP000076420"/>
    </source>
</evidence>
<dbReference type="VEuPathDB" id="VectorBase:BGLAX_031738"/>
<sequence>MQDSSTDNISSRSISTSSSGENDFERAVFKSQHSIEAKKLIEFNNSLKLNIEDLFIAHIDASILLHVIKKQSKSVLTASEIDRIKHTYDVKGKLEAAKELLDLLPKYKNWFQTLLKCLKNRELNLTFLIEHFQKINDDVHTKVYSEKNSTKDKPNSSSVSAKGKKRCLKNLLCIQKPEIPPTEDKMVTYLKTSLEHDDAKTSKTLETQTDEPLPDNCPCQVEFILKDLNSLLDPSRKKNPGHICNQLNLLLGLIKPYRYCFKMLETKVLKYDLSGLFSSVCKMNVFLQMNMSFGIQIKQTTSEIFVYFITSSNLICQKLLETDEFLDSIETEMDGLLIHLTLEDDSDEDLRAALVEIKRNMMHLLLAVIRHKTCEKKRFLRENWRKIIETLFSDDDHFVADMSLIVMSYIFEGTQMIKILAANDLSPEKAFEDLLLNLRSYAKYSIPSSKMKLEVFAYIEGLAQLATLEKFEDKILTADTIDALHSIVQRLQDQKIDRTYLSLSTKVKASQTKDIPYVPLNRETSNVTTSVNNDTDVKNVFKTSDYINFKSPTFESLSSSGDFASNWCAFGRGFDYALTSHNGCYDVAQDSTLVDSGIDRETLFLQESTKSYTSNLSVQLSLDPDQSTKQEPCSKLQDLETDRQAIELKGIIGQGNFATVWKGVKDKTLEVAVKIIDSSISSPCSYMHEVNIMSRLKHPNIIQLLNVVTMSNPVFIVLEYMSKGDLKTFLQSSESKRLLYKDIAHMDLQVTEGMLHLEQMEIVHRDLRAQNVLVGENKEIKISDFGIALDLRKESKLYNDLSDSSFPIKWTSPEAAIKGKFSSKSDVWSFGAFMYEIITRGQDPYGDLPNDSILKMLKEGKSKILPRVKPSDIPKQYWNMMQKCCRQEPAKRPSFKTLNTFFTSILE</sequence>
<dbReference type="GO" id="GO:0043235">
    <property type="term" value="C:receptor complex"/>
    <property type="evidence" value="ECO:0007669"/>
    <property type="project" value="TreeGrafter"/>
</dbReference>
<keyword evidence="2" id="KW-1017">Isopeptide bond</keyword>
<evidence type="ECO:0000256" key="11">
    <source>
        <dbReference type="ARBA" id="ARBA00022843"/>
    </source>
</evidence>
<evidence type="ECO:0000256" key="8">
    <source>
        <dbReference type="ARBA" id="ARBA00022741"/>
    </source>
</evidence>
<dbReference type="VEuPathDB" id="VectorBase:BGLB012719"/>
<keyword evidence="5" id="KW-0808">Transferase</keyword>
<keyword evidence="10 18" id="KW-0067">ATP-binding</keyword>
<keyword evidence="13" id="KW-1133">Transmembrane helix</keyword>
<dbReference type="InterPro" id="IPR000719">
    <property type="entry name" value="Prot_kinase_dom"/>
</dbReference>
<evidence type="ECO:0000256" key="14">
    <source>
        <dbReference type="ARBA" id="ARBA00023136"/>
    </source>
</evidence>
<keyword evidence="16" id="KW-0325">Glycoprotein</keyword>
<dbReference type="Gene3D" id="1.10.533.10">
    <property type="entry name" value="Death Domain, Fas"/>
    <property type="match status" value="1"/>
</dbReference>
<dbReference type="FunFam" id="3.30.200.20:FF:000180">
    <property type="entry name" value="serine/threonine-protein kinase STY46-like"/>
    <property type="match status" value="1"/>
</dbReference>
<dbReference type="GO" id="GO:0005524">
    <property type="term" value="F:ATP binding"/>
    <property type="evidence" value="ECO:0007669"/>
    <property type="project" value="UniProtKB-UniRule"/>
</dbReference>
<dbReference type="GO" id="GO:0007169">
    <property type="term" value="P:cell surface receptor protein tyrosine kinase signaling pathway"/>
    <property type="evidence" value="ECO:0007669"/>
    <property type="project" value="TreeGrafter"/>
</dbReference>
<keyword evidence="6" id="KW-0812">Transmembrane</keyword>
<evidence type="ECO:0000256" key="18">
    <source>
        <dbReference type="PROSITE-ProRule" id="PRU10141"/>
    </source>
</evidence>
<dbReference type="Pfam" id="PF16739">
    <property type="entry name" value="CARD_2"/>
    <property type="match status" value="1"/>
</dbReference>